<protein>
    <submittedName>
        <fullName evidence="2">Cell surface antigen I/II</fullName>
    </submittedName>
</protein>
<reference evidence="2" key="2">
    <citation type="journal article" date="2023" name="BMC Genomics">
        <title>Pest status, molecular evolution, and epigenetic factors derived from the genome assembly of Frankliniella fusca, a thysanopteran phytovirus vector.</title>
        <authorList>
            <person name="Catto M.A."/>
            <person name="Labadie P.E."/>
            <person name="Jacobson A.L."/>
            <person name="Kennedy G.G."/>
            <person name="Srinivasan R."/>
            <person name="Hunt B.G."/>
        </authorList>
    </citation>
    <scope>NUCLEOTIDE SEQUENCE</scope>
    <source>
        <strain evidence="2">PL_HMW_Pooled</strain>
    </source>
</reference>
<feature type="region of interest" description="Disordered" evidence="1">
    <location>
        <begin position="1"/>
        <end position="87"/>
    </location>
</feature>
<organism evidence="2 3">
    <name type="scientific">Frankliniella fusca</name>
    <dbReference type="NCBI Taxonomy" id="407009"/>
    <lineage>
        <taxon>Eukaryota</taxon>
        <taxon>Metazoa</taxon>
        <taxon>Ecdysozoa</taxon>
        <taxon>Arthropoda</taxon>
        <taxon>Hexapoda</taxon>
        <taxon>Insecta</taxon>
        <taxon>Pterygota</taxon>
        <taxon>Neoptera</taxon>
        <taxon>Paraneoptera</taxon>
        <taxon>Thysanoptera</taxon>
        <taxon>Terebrantia</taxon>
        <taxon>Thripoidea</taxon>
        <taxon>Thripidae</taxon>
        <taxon>Frankliniella</taxon>
    </lineage>
</organism>
<sequence>MRDGGVVELVASEPSDQASVHGPETPSPAQPSTTRLGSAIVRPRAGRAAQPVPVPSLARPGTGSTRPRPGHRCENTGTPVFHVHVQN</sequence>
<proteinExistence type="predicted"/>
<dbReference type="Proteomes" id="UP001219518">
    <property type="component" value="Unassembled WGS sequence"/>
</dbReference>
<gene>
    <name evidence="2" type="ORF">KUF71_021558</name>
</gene>
<dbReference type="EMBL" id="JAHWGI010000289">
    <property type="protein sequence ID" value="KAK3911988.1"/>
    <property type="molecule type" value="Genomic_DNA"/>
</dbReference>
<reference evidence="2" key="1">
    <citation type="submission" date="2021-07" db="EMBL/GenBank/DDBJ databases">
        <authorList>
            <person name="Catto M.A."/>
            <person name="Jacobson A."/>
            <person name="Kennedy G."/>
            <person name="Labadie P."/>
            <person name="Hunt B.G."/>
            <person name="Srinivasan R."/>
        </authorList>
    </citation>
    <scope>NUCLEOTIDE SEQUENCE</scope>
    <source>
        <strain evidence="2">PL_HMW_Pooled</strain>
        <tissue evidence="2">Head</tissue>
    </source>
</reference>
<name>A0AAE1LA23_9NEOP</name>
<evidence type="ECO:0000313" key="3">
    <source>
        <dbReference type="Proteomes" id="UP001219518"/>
    </source>
</evidence>
<evidence type="ECO:0000256" key="1">
    <source>
        <dbReference type="SAM" id="MobiDB-lite"/>
    </source>
</evidence>
<evidence type="ECO:0000313" key="2">
    <source>
        <dbReference type="EMBL" id="KAK3911988.1"/>
    </source>
</evidence>
<dbReference type="AlphaFoldDB" id="A0AAE1LA23"/>
<accession>A0AAE1LA23</accession>
<comment type="caution">
    <text evidence="2">The sequence shown here is derived from an EMBL/GenBank/DDBJ whole genome shotgun (WGS) entry which is preliminary data.</text>
</comment>
<keyword evidence="3" id="KW-1185">Reference proteome</keyword>